<evidence type="ECO:0000256" key="1">
    <source>
        <dbReference type="SAM" id="MobiDB-lite"/>
    </source>
</evidence>
<keyword evidence="2" id="KW-0808">Transferase</keyword>
<dbReference type="Proteomes" id="UP000245207">
    <property type="component" value="Unassembled WGS sequence"/>
</dbReference>
<keyword evidence="3" id="KW-1185">Reference proteome</keyword>
<sequence length="590" mass="67834">MVGREADESKSNQVNHTFIQSLWGSQYFDFAIKKADGKSGGIIAIWDDSLFTKHKVMNDEDGFIAIYGEWTKIGIEYFNEVRDETERLGTSFCKYGAKVFNEFINNSELVDLPMGGKRFTRMNKSGTKLSKLDRILVSHHFVSKWPNAQLIALPRNLLSDHCPIVLKTHSHDYGAIPFKFFNSWLLNKDFPDLVSQSWSPLIASHNTRSNPHPAISLKLRLQELKKEIRLWRQNTIPNNDALCGELKTKIEHFDVKAELGSLEDVEIEQRLSLLKNLEDLEHLKRLDIIQKAKVKWAIEGDENSKKIHGILNNKFSRSTINGIYINGSWVSNPFMQAFVSSVALERLFRRCIGSFRSKLLVVNERQQQCGNEGYPPPSPSSPRPHTPPISIAPDEPVLEVEETLQSLGNIGPDYPSSLLPACPWKNITQLNKNLSSLDINLHSIFTRKVGDGFTFRFWNDHWIGESCLKSTYPRLYYLDNNKECRIRDRVGSSSEQHVYFWDWRRPIRDGPERTQLNGLLNMLLNVTLTVSPDGWIFNSTYSTSFSVSEMRHIIDSSFLYSNDDPVRWNKVLPIKINIHSWRLSLNRLPT</sequence>
<dbReference type="SUPFAM" id="SSF56219">
    <property type="entry name" value="DNase I-like"/>
    <property type="match status" value="1"/>
</dbReference>
<dbReference type="InterPro" id="IPR036691">
    <property type="entry name" value="Endo/exonu/phosph_ase_sf"/>
</dbReference>
<dbReference type="Gene3D" id="3.60.10.10">
    <property type="entry name" value="Endonuclease/exonuclease/phosphatase"/>
    <property type="match status" value="1"/>
</dbReference>
<dbReference type="STRING" id="35608.A0A2U1PRC4"/>
<proteinExistence type="predicted"/>
<keyword evidence="2" id="KW-0548">Nucleotidyltransferase</keyword>
<evidence type="ECO:0000313" key="2">
    <source>
        <dbReference type="EMBL" id="PWA88308.1"/>
    </source>
</evidence>
<name>A0A2U1PRC4_ARTAN</name>
<keyword evidence="2" id="KW-0695">RNA-directed DNA polymerase</keyword>
<dbReference type="PANTHER" id="PTHR33710">
    <property type="entry name" value="BNAC02G09200D PROTEIN"/>
    <property type="match status" value="1"/>
</dbReference>
<dbReference type="AlphaFoldDB" id="A0A2U1PRC4"/>
<dbReference type="OrthoDB" id="8196670at2759"/>
<evidence type="ECO:0000313" key="3">
    <source>
        <dbReference type="Proteomes" id="UP000245207"/>
    </source>
</evidence>
<feature type="compositionally biased region" description="Pro residues" evidence="1">
    <location>
        <begin position="374"/>
        <end position="387"/>
    </location>
</feature>
<protein>
    <submittedName>
        <fullName evidence="2">RNA-directed DNA polymerase, eukaryota, Reverse transcriptase zinc-binding domain protein</fullName>
    </submittedName>
</protein>
<gene>
    <name evidence="2" type="ORF">CTI12_AA121400</name>
</gene>
<dbReference type="EMBL" id="PKPP01000826">
    <property type="protein sequence ID" value="PWA88308.1"/>
    <property type="molecule type" value="Genomic_DNA"/>
</dbReference>
<dbReference type="PANTHER" id="PTHR33710:SF64">
    <property type="entry name" value="ENDONUCLEASE_EXONUCLEASE_PHOSPHATASE DOMAIN-CONTAINING PROTEIN"/>
    <property type="match status" value="1"/>
</dbReference>
<organism evidence="2 3">
    <name type="scientific">Artemisia annua</name>
    <name type="common">Sweet wormwood</name>
    <dbReference type="NCBI Taxonomy" id="35608"/>
    <lineage>
        <taxon>Eukaryota</taxon>
        <taxon>Viridiplantae</taxon>
        <taxon>Streptophyta</taxon>
        <taxon>Embryophyta</taxon>
        <taxon>Tracheophyta</taxon>
        <taxon>Spermatophyta</taxon>
        <taxon>Magnoliopsida</taxon>
        <taxon>eudicotyledons</taxon>
        <taxon>Gunneridae</taxon>
        <taxon>Pentapetalae</taxon>
        <taxon>asterids</taxon>
        <taxon>campanulids</taxon>
        <taxon>Asterales</taxon>
        <taxon>Asteraceae</taxon>
        <taxon>Asteroideae</taxon>
        <taxon>Anthemideae</taxon>
        <taxon>Artemisiinae</taxon>
        <taxon>Artemisia</taxon>
    </lineage>
</organism>
<accession>A0A2U1PRC4</accession>
<comment type="caution">
    <text evidence="2">The sequence shown here is derived from an EMBL/GenBank/DDBJ whole genome shotgun (WGS) entry which is preliminary data.</text>
</comment>
<reference evidence="2 3" key="1">
    <citation type="journal article" date="2018" name="Mol. Plant">
        <title>The genome of Artemisia annua provides insight into the evolution of Asteraceae family and artemisinin biosynthesis.</title>
        <authorList>
            <person name="Shen Q."/>
            <person name="Zhang L."/>
            <person name="Liao Z."/>
            <person name="Wang S."/>
            <person name="Yan T."/>
            <person name="Shi P."/>
            <person name="Liu M."/>
            <person name="Fu X."/>
            <person name="Pan Q."/>
            <person name="Wang Y."/>
            <person name="Lv Z."/>
            <person name="Lu X."/>
            <person name="Zhang F."/>
            <person name="Jiang W."/>
            <person name="Ma Y."/>
            <person name="Chen M."/>
            <person name="Hao X."/>
            <person name="Li L."/>
            <person name="Tang Y."/>
            <person name="Lv G."/>
            <person name="Zhou Y."/>
            <person name="Sun X."/>
            <person name="Brodelius P.E."/>
            <person name="Rose J.K.C."/>
            <person name="Tang K."/>
        </authorList>
    </citation>
    <scope>NUCLEOTIDE SEQUENCE [LARGE SCALE GENOMIC DNA]</scope>
    <source>
        <strain evidence="3">cv. Huhao1</strain>
        <tissue evidence="2">Leaf</tissue>
    </source>
</reference>
<feature type="region of interest" description="Disordered" evidence="1">
    <location>
        <begin position="368"/>
        <end position="392"/>
    </location>
</feature>
<dbReference type="GO" id="GO:0003964">
    <property type="term" value="F:RNA-directed DNA polymerase activity"/>
    <property type="evidence" value="ECO:0007669"/>
    <property type="project" value="UniProtKB-KW"/>
</dbReference>